<organism evidence="2 3">
    <name type="scientific">Paenimyroides ceti</name>
    <dbReference type="NCBI Taxonomy" id="395087"/>
    <lineage>
        <taxon>Bacteria</taxon>
        <taxon>Pseudomonadati</taxon>
        <taxon>Bacteroidota</taxon>
        <taxon>Flavobacteriia</taxon>
        <taxon>Flavobacteriales</taxon>
        <taxon>Flavobacteriaceae</taxon>
        <taxon>Paenimyroides</taxon>
    </lineage>
</organism>
<evidence type="ECO:0000313" key="3">
    <source>
        <dbReference type="Proteomes" id="UP001242368"/>
    </source>
</evidence>
<keyword evidence="3" id="KW-1185">Reference proteome</keyword>
<protein>
    <recommendedName>
        <fullName evidence="4">ATP synthase F0 subunit 8</fullName>
    </recommendedName>
</protein>
<evidence type="ECO:0000256" key="1">
    <source>
        <dbReference type="SAM" id="Phobius"/>
    </source>
</evidence>
<accession>A0ABT8CW33</accession>
<dbReference type="EMBL" id="JAUFQU010000001">
    <property type="protein sequence ID" value="MDN3707377.1"/>
    <property type="molecule type" value="Genomic_DNA"/>
</dbReference>
<reference evidence="3" key="1">
    <citation type="journal article" date="2019" name="Int. J. Syst. Evol. Microbiol.">
        <title>The Global Catalogue of Microorganisms (GCM) 10K type strain sequencing project: providing services to taxonomists for standard genome sequencing and annotation.</title>
        <authorList>
            <consortium name="The Broad Institute Genomics Platform"/>
            <consortium name="The Broad Institute Genome Sequencing Center for Infectious Disease"/>
            <person name="Wu L."/>
            <person name="Ma J."/>
        </authorList>
    </citation>
    <scope>NUCLEOTIDE SEQUENCE [LARGE SCALE GENOMIC DNA]</scope>
    <source>
        <strain evidence="3">CECT 7184</strain>
    </source>
</reference>
<dbReference type="RefSeq" id="WP_290363352.1">
    <property type="nucleotide sequence ID" value="NZ_JAUFQU010000001.1"/>
</dbReference>
<comment type="caution">
    <text evidence="2">The sequence shown here is derived from an EMBL/GenBank/DDBJ whole genome shotgun (WGS) entry which is preliminary data.</text>
</comment>
<keyword evidence="1" id="KW-0472">Membrane</keyword>
<name>A0ABT8CW33_9FLAO</name>
<feature type="transmembrane region" description="Helical" evidence="1">
    <location>
        <begin position="6"/>
        <end position="23"/>
    </location>
</feature>
<dbReference type="Proteomes" id="UP001242368">
    <property type="component" value="Unassembled WGS sequence"/>
</dbReference>
<keyword evidence="1" id="KW-0812">Transmembrane</keyword>
<proteinExistence type="predicted"/>
<keyword evidence="1" id="KW-1133">Transmembrane helix</keyword>
<gene>
    <name evidence="2" type="ORF">QW060_09565</name>
</gene>
<evidence type="ECO:0008006" key="4">
    <source>
        <dbReference type="Google" id="ProtNLM"/>
    </source>
</evidence>
<evidence type="ECO:0000313" key="2">
    <source>
        <dbReference type="EMBL" id="MDN3707377.1"/>
    </source>
</evidence>
<sequence>MSSLISLLVSGSTFVLILLVIMINKEEFNHWKLTLNNNHYEKEKGNS</sequence>